<dbReference type="SUPFAM" id="SSF54768">
    <property type="entry name" value="dsRNA-binding domain-like"/>
    <property type="match status" value="1"/>
</dbReference>
<protein>
    <recommendedName>
        <fullName evidence="5">DRBM domain-containing protein</fullName>
    </recommendedName>
</protein>
<gene>
    <name evidence="4" type="ORF">Scaly_2657500</name>
</gene>
<dbReference type="PANTHER" id="PTHR33913">
    <property type="entry name" value="ALEURONE LAYER MORPHOGENESIS PROTEIN"/>
    <property type="match status" value="1"/>
</dbReference>
<dbReference type="Pfam" id="PF25500">
    <property type="entry name" value="DUF7913"/>
    <property type="match status" value="1"/>
</dbReference>
<dbReference type="EMBL" id="JACGWM010001619">
    <property type="protein sequence ID" value="KAL0290807.1"/>
    <property type="molecule type" value="Genomic_DNA"/>
</dbReference>
<comment type="caution">
    <text evidence="4">The sequence shown here is derived from an EMBL/GenBank/DDBJ whole genome shotgun (WGS) entry which is preliminary data.</text>
</comment>
<evidence type="ECO:0000259" key="2">
    <source>
        <dbReference type="Pfam" id="PF25500"/>
    </source>
</evidence>
<feature type="domain" description="DUF7915" evidence="3">
    <location>
        <begin position="255"/>
        <end position="343"/>
    </location>
</feature>
<dbReference type="Pfam" id="PF25502">
    <property type="entry name" value="DUF7915"/>
    <property type="match status" value="2"/>
</dbReference>
<evidence type="ECO:0000256" key="1">
    <source>
        <dbReference type="SAM" id="MobiDB-lite"/>
    </source>
</evidence>
<organism evidence="4">
    <name type="scientific">Sesamum calycinum</name>
    <dbReference type="NCBI Taxonomy" id="2727403"/>
    <lineage>
        <taxon>Eukaryota</taxon>
        <taxon>Viridiplantae</taxon>
        <taxon>Streptophyta</taxon>
        <taxon>Embryophyta</taxon>
        <taxon>Tracheophyta</taxon>
        <taxon>Spermatophyta</taxon>
        <taxon>Magnoliopsida</taxon>
        <taxon>eudicotyledons</taxon>
        <taxon>Gunneridae</taxon>
        <taxon>Pentapetalae</taxon>
        <taxon>asterids</taxon>
        <taxon>lamiids</taxon>
        <taxon>Lamiales</taxon>
        <taxon>Pedaliaceae</taxon>
        <taxon>Sesamum</taxon>
    </lineage>
</organism>
<dbReference type="InterPro" id="IPR057235">
    <property type="entry name" value="DUF7913"/>
</dbReference>
<sequence>MASAADIAGKKVGPTWVVVSTEDVLQALMQTLVYPLLPIKVSNVPPSPDAQTSVAKQMHAVVLLYNYHHRKQKPELKFLKFSYFCKLALILRPPLISFMNLMRESESMDMNGAENHRLSVTEKAIKDACDIASALDASRDAPEIEGWPISKVAVLLLDSKQENCLLQFGAVTKGVWSLIEKERNDCSINPEMSADGMGGKKRKRNSQNASADTELLELAFDAVKEITGMTGDSRNVKSLELDCNVVICRLFPVCIGIYSSELEVLETHLTYSSSKEKSAACFYMMQCRRSFSINEQVPIKFLVESLHGPLAEKLAYGFWKTTPVVEYCHIIPYAEFISSWLSRKYVSLPSLNGCNTQSTMMNCNKELTQSCENCDSNNKTCKHSLGCKGAGPVNIIQSTVKDQDVTDKFSKRCNILDSAKTGPSRILEIFDNESKQHNKSSLSGTSRDTDTDAQKKGLRSRPRWLSGEAVIDDKITEKSNQKHDLADSEVKKESRMYPEFLATDGDECNKSTISGSPRGPHMTNMSESKARLKNEDRSKKLNSEIRVYHHRRKNNSSTQNEVHVREDWRNLKVDMVDPLRLNDTQCGDQKVSGGKGDVTILCNQVAATGNQLVQFEAKIAQNLELKSSEVSEDLQNALALLCRRRQELYSGICNMEDTLALYEDNIARIRDGSEVGLARQCIKSIIKGNHPLLVEHGSQVQDKGHRGEDNLKSQCEKQTRLSGIYLPGKSACQDLEYICLKNNWRLPRYFIEPSDGKFLSHVIVEGKGFELPSKGGFKLKPDEARESAAAEMIAKIRNSCAQSSWIN</sequence>
<feature type="domain" description="DUF7913" evidence="2">
    <location>
        <begin position="18"/>
        <end position="136"/>
    </location>
</feature>
<evidence type="ECO:0008006" key="5">
    <source>
        <dbReference type="Google" id="ProtNLM"/>
    </source>
</evidence>
<dbReference type="InterPro" id="IPR057237">
    <property type="entry name" value="DUF7915"/>
</dbReference>
<accession>A0AAW2J8Y7</accession>
<reference evidence="4" key="2">
    <citation type="journal article" date="2024" name="Plant">
        <title>Genomic evolution and insights into agronomic trait innovations of Sesamum species.</title>
        <authorList>
            <person name="Miao H."/>
            <person name="Wang L."/>
            <person name="Qu L."/>
            <person name="Liu H."/>
            <person name="Sun Y."/>
            <person name="Le M."/>
            <person name="Wang Q."/>
            <person name="Wei S."/>
            <person name="Zheng Y."/>
            <person name="Lin W."/>
            <person name="Duan Y."/>
            <person name="Cao H."/>
            <person name="Xiong S."/>
            <person name="Wang X."/>
            <person name="Wei L."/>
            <person name="Li C."/>
            <person name="Ma Q."/>
            <person name="Ju M."/>
            <person name="Zhao R."/>
            <person name="Li G."/>
            <person name="Mu C."/>
            <person name="Tian Q."/>
            <person name="Mei H."/>
            <person name="Zhang T."/>
            <person name="Gao T."/>
            <person name="Zhang H."/>
        </authorList>
    </citation>
    <scope>NUCLEOTIDE SEQUENCE</scope>
    <source>
        <strain evidence="4">KEN8</strain>
    </source>
</reference>
<evidence type="ECO:0000313" key="4">
    <source>
        <dbReference type="EMBL" id="KAL0290807.1"/>
    </source>
</evidence>
<feature type="region of interest" description="Disordered" evidence="1">
    <location>
        <begin position="189"/>
        <end position="209"/>
    </location>
</feature>
<feature type="region of interest" description="Disordered" evidence="1">
    <location>
        <begin position="431"/>
        <end position="491"/>
    </location>
</feature>
<dbReference type="AlphaFoldDB" id="A0AAW2J8Y7"/>
<feature type="compositionally biased region" description="Basic and acidic residues" evidence="1">
    <location>
        <begin position="471"/>
        <end position="491"/>
    </location>
</feature>
<proteinExistence type="predicted"/>
<feature type="region of interest" description="Disordered" evidence="1">
    <location>
        <begin position="504"/>
        <end position="534"/>
    </location>
</feature>
<name>A0AAW2J8Y7_9LAMI</name>
<feature type="domain" description="DUF7915" evidence="3">
    <location>
        <begin position="172"/>
        <end position="231"/>
    </location>
</feature>
<reference evidence="4" key="1">
    <citation type="submission" date="2020-06" db="EMBL/GenBank/DDBJ databases">
        <authorList>
            <person name="Li T."/>
            <person name="Hu X."/>
            <person name="Zhang T."/>
            <person name="Song X."/>
            <person name="Zhang H."/>
            <person name="Dai N."/>
            <person name="Sheng W."/>
            <person name="Hou X."/>
            <person name="Wei L."/>
        </authorList>
    </citation>
    <scope>NUCLEOTIDE SEQUENCE</scope>
    <source>
        <strain evidence="4">KEN8</strain>
        <tissue evidence="4">Leaf</tissue>
    </source>
</reference>
<evidence type="ECO:0000259" key="3">
    <source>
        <dbReference type="Pfam" id="PF25502"/>
    </source>
</evidence>
<dbReference type="PANTHER" id="PTHR33913:SF1">
    <property type="entry name" value="DRBM DOMAIN-CONTAINING PROTEIN"/>
    <property type="match status" value="1"/>
</dbReference>